<sequence>MKATEKALSAMCRKCAVNVPIAATVLHGRVRFATCGEIMTFLPIKPRRGLLRAGAVAMVVTMALSTASAIPSSATTATATSAAPAPEKVVERPDRVSAALAARLQKSPVLISGETTESSVTYADGNGTFTTESTSGVARVLRDGKWLPVDARLTEVNGLLKPRVAKADIEVSEGGDHPFAKLTRGEGESVALSWPSTLPKPTVKDNVATYTDAGGPGIDLVVTTSPTGVRHDIVLRTRPTGPAEFTIPITTKGLTLSKTADGRLELTGKSGKIRARASEPAMWSAGTPGKAGFHSRRGERGKPGAITGDLVVRGGKQALVLKPDADFLADPATQYPVTVDPTVVLPINTDAGVSNIFGANATGPFMKVGTDTGSEKSRGYLKFNTSGLPSTITSARLTMRNMDAPACGPNVGGGIQVRQITSAWDPNTITWTAQPTSIATDAALSTEGSQGYIAGTCGLGYMNWNITNIVKKWAAGTTANNGLVLRAPTEGTTSSYWVYSTSEETVEFNFPPKLIVTYTVPPTVGALSVSPFVAARTNSLIPTLHAQLKDADGGGLTGQFEVQRSGSIIWTGTATNVAAGSEASVVIPAGTLADGQQIKWRARANDGTTYSAYSAWQDLTVDTSVPQPPALSCAGYPANVWTANQSGPTTCTLDSPSANVTGYTWQLESALQSTTVTGDPAAISIDPNEGWHTLTVRATGASGTSSADATYTFGVGVGEVTKPTQDDRIQAAITLASRAKLEYSAVRYQYRSDLDGGDWVDIPPANVSVPGMPSPISGWPQTRSDTSKDFADLTWNAATTLASRGDGPVDVRACFVGADEQCSKAVQFTLERTAFGSSYATHSLGPGEVSLLTGDYSVSAADVSAYGLSVGRGHTTLAPTSSSVFGPGWTASLPAGSSEVSALTFADHSADGYVLFVGSDGAQLTYTVQSDGTYKGTGDATDGSTVVKDSTTRFTHTSSAGVKTIFNLANNVWNVTSIDEPGTENTTTYRYDGQGRVTRILAPLAGGVDCSTAFAAGCKALEVTYASTTTATGVGSGWGNFSGQVSSISFIAYDSATSAMKTTVMALYAYDSIGHLRTVTDPRTSLSTMYYYNGDGRISQITPPGLAPWTIAYDSGGRLAHVSRTSPQGELTQAVAYDLPIGGSAPIDLTSAKTATWAQTVDLPRVGTALFPPSRVPSRNGSGAYTPSTDDYPYATLAYLDVNGRMVDTASYGAGAWQISATRYDNDGNNIWQLSPGNRAQALAPSIDTDAVVSGMSSSADRADALASIATYDSKGDVLTTTGPAHRITLASGQVVYSARLRTEYTYDEGAPADRVGAGLVTTTTTTPVILDGTASVGSADVQKFKTGYDAIVAGDTTGWQLYLSTSQTKVVSGGADIVRKTRYDSAGREIERRMPASSGTDAGTTVTTYYTAGANSISACGSKPQWAGLLCRSASASQPAGKALPTTTYAYDYYGQLKQTIEDNGTAVRTSSATYDAAGRPTTTALSVSPATAGGTAVPDVTYTYNAANGFLAIVATSAESTTTTYDALGRVTSQTDATENVATTTYDAVGRIASIADGKGTTTYGYDGNDADGRVERRGLPTSITASTHVFYGSYDANGQLIKQVYPGGLTATSRYDTAGQETNLNYTRNTSTWLDYRINYDASGRVATRTGPAGDQVFGYDGASRLTRVADTYSGSCTTRAYAFSVDTNRTSLTTYPAAADKSCSTATTPTVKSYTYDSADRITNAGYVYDDFGRTTQVPGSHTSGADVTVGYFANDMVAELTQEYTTKTFTLDPLGRLESTTSNGQFASGTTTNHYADSGDSPAWIDEANGGWTRNIAGFNGLSATLASNGALTLQLTNPHGDLVATADRLGSGVSAYFEQTEYGTPRGDNVTNPARYGWLGGFQRSSDAMGGLILMGVRLYNPATGRFLSVDSIIGGNANPYEYGVGDPVNHNDLDGRGKSGNGKCSASPCYADANFVAGWLGSSYTVGQSFRFSYNKKTKKVASFKAFSPYVRGLRNGVIAAASVRQEGYYSFSTWGYKSGYLRKTMVYVGRKLPGGQISGPGGGGGVNDIESYDSFEIRFYAHGDGSYTWTIADY</sequence>
<gene>
    <name evidence="8" type="ORF">ACFO60_21100</name>
</gene>
<dbReference type="Gene3D" id="2.180.10.10">
    <property type="entry name" value="RHS repeat-associated core"/>
    <property type="match status" value="2"/>
</dbReference>
<keyword evidence="4" id="KW-0677">Repeat</keyword>
<feature type="domain" description="Carbohydrate-binding module family 96" evidence="6">
    <location>
        <begin position="364"/>
        <end position="517"/>
    </location>
</feature>
<feature type="domain" description="Teneurin-like YD-shell" evidence="7">
    <location>
        <begin position="1503"/>
        <end position="1779"/>
    </location>
</feature>
<dbReference type="InterPro" id="IPR006530">
    <property type="entry name" value="YD"/>
</dbReference>
<dbReference type="NCBIfam" id="TIGR03696">
    <property type="entry name" value="Rhs_assc_core"/>
    <property type="match status" value="1"/>
</dbReference>
<dbReference type="InterPro" id="IPR022385">
    <property type="entry name" value="Rhs_assc_core"/>
</dbReference>
<dbReference type="InterPro" id="IPR056823">
    <property type="entry name" value="TEN-like_YD-shell"/>
</dbReference>
<dbReference type="InterPro" id="IPR055372">
    <property type="entry name" value="CBM96"/>
</dbReference>
<evidence type="ECO:0000256" key="2">
    <source>
        <dbReference type="ARBA" id="ARBA00022525"/>
    </source>
</evidence>
<dbReference type="InterPro" id="IPR050708">
    <property type="entry name" value="T6SS_VgrG/RHS"/>
</dbReference>
<evidence type="ECO:0000256" key="1">
    <source>
        <dbReference type="ARBA" id="ARBA00004613"/>
    </source>
</evidence>
<evidence type="ECO:0000313" key="8">
    <source>
        <dbReference type="EMBL" id="MFC4533278.1"/>
    </source>
</evidence>
<protein>
    <submittedName>
        <fullName evidence="8">DNRLRE domain-containing protein</fullName>
    </submittedName>
</protein>
<evidence type="ECO:0000256" key="3">
    <source>
        <dbReference type="ARBA" id="ARBA00022729"/>
    </source>
</evidence>
<dbReference type="NCBIfam" id="NF033679">
    <property type="entry name" value="DNRLRE_dom"/>
    <property type="match status" value="1"/>
</dbReference>
<keyword evidence="3" id="KW-0732">Signal</keyword>
<dbReference type="PANTHER" id="PTHR32305:SF15">
    <property type="entry name" value="PROTEIN RHSA-RELATED"/>
    <property type="match status" value="1"/>
</dbReference>
<dbReference type="Pfam" id="PF25023">
    <property type="entry name" value="TEN_YD-shell"/>
    <property type="match status" value="1"/>
</dbReference>
<evidence type="ECO:0000313" key="9">
    <source>
        <dbReference type="Proteomes" id="UP001596004"/>
    </source>
</evidence>
<dbReference type="EMBL" id="JBHSFP010000014">
    <property type="protein sequence ID" value="MFC4533278.1"/>
    <property type="molecule type" value="Genomic_DNA"/>
</dbReference>
<dbReference type="Pfam" id="PF24517">
    <property type="entry name" value="CBM96"/>
    <property type="match status" value="1"/>
</dbReference>
<evidence type="ECO:0000256" key="5">
    <source>
        <dbReference type="SAM" id="MobiDB-lite"/>
    </source>
</evidence>
<proteinExistence type="predicted"/>
<reference evidence="9" key="1">
    <citation type="journal article" date="2019" name="Int. J. Syst. Evol. Microbiol.">
        <title>The Global Catalogue of Microorganisms (GCM) 10K type strain sequencing project: providing services to taxonomists for standard genome sequencing and annotation.</title>
        <authorList>
            <consortium name="The Broad Institute Genomics Platform"/>
            <consortium name="The Broad Institute Genome Sequencing Center for Infectious Disease"/>
            <person name="Wu L."/>
            <person name="Ma J."/>
        </authorList>
    </citation>
    <scope>NUCLEOTIDE SEQUENCE [LARGE SCALE GENOMIC DNA]</scope>
    <source>
        <strain evidence="9">CGMCC 4.7132</strain>
    </source>
</reference>
<evidence type="ECO:0000259" key="6">
    <source>
        <dbReference type="Pfam" id="PF24517"/>
    </source>
</evidence>
<dbReference type="RefSeq" id="WP_380842557.1">
    <property type="nucleotide sequence ID" value="NZ_JBHSFP010000014.1"/>
</dbReference>
<evidence type="ECO:0000259" key="7">
    <source>
        <dbReference type="Pfam" id="PF25023"/>
    </source>
</evidence>
<feature type="region of interest" description="Disordered" evidence="5">
    <location>
        <begin position="275"/>
        <end position="306"/>
    </location>
</feature>
<evidence type="ECO:0000256" key="4">
    <source>
        <dbReference type="ARBA" id="ARBA00022737"/>
    </source>
</evidence>
<dbReference type="PANTHER" id="PTHR32305">
    <property type="match status" value="1"/>
</dbReference>
<comment type="caution">
    <text evidence="8">The sequence shown here is derived from an EMBL/GenBank/DDBJ whole genome shotgun (WGS) entry which is preliminary data.</text>
</comment>
<dbReference type="NCBIfam" id="TIGR01643">
    <property type="entry name" value="YD_repeat_2x"/>
    <property type="match status" value="2"/>
</dbReference>
<keyword evidence="2" id="KW-0964">Secreted</keyword>
<keyword evidence="9" id="KW-1185">Reference proteome</keyword>
<accession>A0ABV9CJS1</accession>
<comment type="subcellular location">
    <subcellularLocation>
        <location evidence="1">Secreted</location>
    </subcellularLocation>
</comment>
<dbReference type="Proteomes" id="UP001596004">
    <property type="component" value="Unassembled WGS sequence"/>
</dbReference>
<name>A0ABV9CJS1_9ACTN</name>
<organism evidence="8 9">
    <name type="scientific">Sphaerisporangium dianthi</name>
    <dbReference type="NCBI Taxonomy" id="1436120"/>
    <lineage>
        <taxon>Bacteria</taxon>
        <taxon>Bacillati</taxon>
        <taxon>Actinomycetota</taxon>
        <taxon>Actinomycetes</taxon>
        <taxon>Streptosporangiales</taxon>
        <taxon>Streptosporangiaceae</taxon>
        <taxon>Sphaerisporangium</taxon>
    </lineage>
</organism>